<gene>
    <name evidence="3" type="ORF">DUNSADRAFT_7516</name>
</gene>
<feature type="region of interest" description="Disordered" evidence="2">
    <location>
        <begin position="1"/>
        <end position="61"/>
    </location>
</feature>
<accession>A0ABQ7FT90</accession>
<organism evidence="3 4">
    <name type="scientific">Dunaliella salina</name>
    <name type="common">Green alga</name>
    <name type="synonym">Protococcus salinus</name>
    <dbReference type="NCBI Taxonomy" id="3046"/>
    <lineage>
        <taxon>Eukaryota</taxon>
        <taxon>Viridiplantae</taxon>
        <taxon>Chlorophyta</taxon>
        <taxon>core chlorophytes</taxon>
        <taxon>Chlorophyceae</taxon>
        <taxon>CS clade</taxon>
        <taxon>Chlamydomonadales</taxon>
        <taxon>Dunaliellaceae</taxon>
        <taxon>Dunaliella</taxon>
    </lineage>
</organism>
<protein>
    <recommendedName>
        <fullName evidence="5">Casein kinase substrate phosphoprotein PP28 domain-containing protein</fullName>
    </recommendedName>
</protein>
<feature type="compositionally biased region" description="Basic and acidic residues" evidence="2">
    <location>
        <begin position="34"/>
        <end position="53"/>
    </location>
</feature>
<keyword evidence="1" id="KW-0175">Coiled coil</keyword>
<dbReference type="Proteomes" id="UP000815325">
    <property type="component" value="Unassembled WGS sequence"/>
</dbReference>
<evidence type="ECO:0000256" key="1">
    <source>
        <dbReference type="ARBA" id="ARBA00023054"/>
    </source>
</evidence>
<feature type="region of interest" description="Disordered" evidence="2">
    <location>
        <begin position="80"/>
        <end position="172"/>
    </location>
</feature>
<evidence type="ECO:0000313" key="4">
    <source>
        <dbReference type="Proteomes" id="UP000815325"/>
    </source>
</evidence>
<comment type="caution">
    <text evidence="3">The sequence shown here is derived from an EMBL/GenBank/DDBJ whole genome shotgun (WGS) entry which is preliminary data.</text>
</comment>
<dbReference type="InterPro" id="IPR025066">
    <property type="entry name" value="CCDC174-like"/>
</dbReference>
<sequence length="226" mass="25356">MDLQAQLYQTQDTVRHSKETGYTGQRGHVGRLKPAAEKKNSGVEERDQRDRLHLKSTTTNRASECYAALERKAALYDKLARGEAGDDDETYEVDFLSKSYEQHQQQRQQQGDGEYTDLSVDQGEGEPGGGLEGYQRHDRDLEAQQEEEEEEARRQHREVILGLAQDTKDSRQRALQLKELKEKQAQDKANALKEAYLKKQLSKAMAKGGPAAKGKGKAAAGKQAPQ</sequence>
<feature type="region of interest" description="Disordered" evidence="2">
    <location>
        <begin position="201"/>
        <end position="226"/>
    </location>
</feature>
<reference evidence="3" key="1">
    <citation type="submission" date="2017-08" db="EMBL/GenBank/DDBJ databases">
        <authorList>
            <person name="Polle J.E."/>
            <person name="Barry K."/>
            <person name="Cushman J."/>
            <person name="Schmutz J."/>
            <person name="Tran D."/>
            <person name="Hathwaick L.T."/>
            <person name="Yim W.C."/>
            <person name="Jenkins J."/>
            <person name="Mckie-Krisberg Z.M."/>
            <person name="Prochnik S."/>
            <person name="Lindquist E."/>
            <person name="Dockter R.B."/>
            <person name="Adam C."/>
            <person name="Molina H."/>
            <person name="Bunkerborg J."/>
            <person name="Jin E."/>
            <person name="Buchheim M."/>
            <person name="Magnuson J."/>
        </authorList>
    </citation>
    <scope>NUCLEOTIDE SEQUENCE</scope>
    <source>
        <strain evidence="3">CCAP 19/18</strain>
    </source>
</reference>
<dbReference type="PANTHER" id="PTHR15885:SF1">
    <property type="entry name" value="COILED-COIL DOMAIN-CONTAINING PROTEIN 174"/>
    <property type="match status" value="1"/>
</dbReference>
<feature type="compositionally biased region" description="Polar residues" evidence="2">
    <location>
        <begin position="1"/>
        <end position="12"/>
    </location>
</feature>
<keyword evidence="4" id="KW-1185">Reference proteome</keyword>
<dbReference type="PANTHER" id="PTHR15885">
    <property type="entry name" value="COILED-COIL DOMAIN-CONTAINING PROTEIN 174"/>
    <property type="match status" value="1"/>
</dbReference>
<evidence type="ECO:0008006" key="5">
    <source>
        <dbReference type="Google" id="ProtNLM"/>
    </source>
</evidence>
<evidence type="ECO:0000256" key="2">
    <source>
        <dbReference type="SAM" id="MobiDB-lite"/>
    </source>
</evidence>
<proteinExistence type="predicted"/>
<dbReference type="EMBL" id="MU072173">
    <property type="protein sequence ID" value="KAF5825695.1"/>
    <property type="molecule type" value="Genomic_DNA"/>
</dbReference>
<evidence type="ECO:0000313" key="3">
    <source>
        <dbReference type="EMBL" id="KAF5825695.1"/>
    </source>
</evidence>
<name>A0ABQ7FT90_DUNSA</name>
<feature type="compositionally biased region" description="Low complexity" evidence="2">
    <location>
        <begin position="203"/>
        <end position="226"/>
    </location>
</feature>